<name>A0A5F1XSM9_9LEPT</name>
<dbReference type="AlphaFoldDB" id="A0A5F1XSM9"/>
<evidence type="ECO:0000313" key="2">
    <source>
        <dbReference type="Proteomes" id="UP000276407"/>
    </source>
</evidence>
<protein>
    <submittedName>
        <fullName evidence="1">Uncharacterized protein</fullName>
    </submittedName>
</protein>
<accession>A0A5F1XSM9</accession>
<reference evidence="1 2" key="1">
    <citation type="submission" date="2018-11" db="EMBL/GenBank/DDBJ databases">
        <title>Complete genome sequence of Leptospira kmetyi isolate LS 001/16 from soil sample associated with a leptospirosis patient in Kelantan.</title>
        <authorList>
            <person name="Muhammad Yusoff F."/>
            <person name="Muhammad Yusoff S."/>
            <person name="Ahmad M.N."/>
            <person name="Yusof N.Y."/>
            <person name="Aziah I."/>
        </authorList>
    </citation>
    <scope>NUCLEOTIDE SEQUENCE [LARGE SCALE GENOMIC DNA]</scope>
    <source>
        <strain evidence="1 2">LS 001/16</strain>
    </source>
</reference>
<proteinExistence type="predicted"/>
<organism evidence="1 2">
    <name type="scientific">Leptospira kmetyi</name>
    <dbReference type="NCBI Taxonomy" id="408139"/>
    <lineage>
        <taxon>Bacteria</taxon>
        <taxon>Pseudomonadati</taxon>
        <taxon>Spirochaetota</taxon>
        <taxon>Spirochaetia</taxon>
        <taxon>Leptospirales</taxon>
        <taxon>Leptospiraceae</taxon>
        <taxon>Leptospira</taxon>
    </lineage>
</organism>
<sequence>MIRFIVWNAFPIGRITPKEFRVCFVRT</sequence>
<dbReference type="EMBL" id="CP033614">
    <property type="protein sequence ID" value="AYV57471.1"/>
    <property type="molecule type" value="Genomic_DNA"/>
</dbReference>
<dbReference type="KEGG" id="lkm:EFP84_09435"/>
<gene>
    <name evidence="1" type="ORF">EFP84_09435</name>
</gene>
<dbReference type="Proteomes" id="UP000276407">
    <property type="component" value="Chromosome 1"/>
</dbReference>
<evidence type="ECO:0000313" key="1">
    <source>
        <dbReference type="EMBL" id="AYV57471.1"/>
    </source>
</evidence>